<dbReference type="OrthoDB" id="2148946at2759"/>
<keyword evidence="4" id="KW-1185">Reference proteome</keyword>
<dbReference type="PANTHER" id="PTHR46270:SF2">
    <property type="entry name" value="TIR DOMAIN-CONTAINING PROTEIN"/>
    <property type="match status" value="1"/>
</dbReference>
<dbReference type="InterPro" id="IPR011989">
    <property type="entry name" value="ARM-like"/>
</dbReference>
<evidence type="ECO:0000313" key="4">
    <source>
        <dbReference type="Proteomes" id="UP000245119"/>
    </source>
</evidence>
<dbReference type="GO" id="GO:0007165">
    <property type="term" value="P:signal transduction"/>
    <property type="evidence" value="ECO:0007669"/>
    <property type="project" value="InterPro"/>
</dbReference>
<feature type="domain" description="TIR" evidence="2">
    <location>
        <begin position="483"/>
        <end position="603"/>
    </location>
</feature>
<accession>A0A2T7PEZ7</accession>
<comment type="caution">
    <text evidence="3">The sequence shown here is derived from an EMBL/GenBank/DDBJ whole genome shotgun (WGS) entry which is preliminary data.</text>
</comment>
<dbReference type="InterPro" id="IPR004908">
    <property type="entry name" value="ATPase_V1-cplx_hsu"/>
</dbReference>
<evidence type="ECO:0000256" key="1">
    <source>
        <dbReference type="SAM" id="MobiDB-lite"/>
    </source>
</evidence>
<dbReference type="SUPFAM" id="SSF48371">
    <property type="entry name" value="ARM repeat"/>
    <property type="match status" value="1"/>
</dbReference>
<protein>
    <recommendedName>
        <fullName evidence="2">TIR domain-containing protein</fullName>
    </recommendedName>
</protein>
<dbReference type="GO" id="GO:0046961">
    <property type="term" value="F:proton-transporting ATPase activity, rotational mechanism"/>
    <property type="evidence" value="ECO:0007669"/>
    <property type="project" value="InterPro"/>
</dbReference>
<dbReference type="Pfam" id="PF03224">
    <property type="entry name" value="V-ATPase_H_N"/>
    <property type="match status" value="1"/>
</dbReference>
<evidence type="ECO:0000259" key="2">
    <source>
        <dbReference type="Pfam" id="PF13676"/>
    </source>
</evidence>
<dbReference type="AlphaFoldDB" id="A0A2T7PEZ7"/>
<dbReference type="InterPro" id="IPR000157">
    <property type="entry name" value="TIR_dom"/>
</dbReference>
<sequence length="732" mass="82986">MYRRKPDRIVDLEKGSQSSETAATSVSVTSVAPAISAAVRPEKYVANTVGQFGTDMISAISENWNKPASIIMNKQAENDETKDVKEQKYTTGHDQEAHMDLSFLENYNKTSSIIKFDDEGHYAEEFRKQLLSIKQSYFQLKNPNVSVTTASRRTAGQLLADSGSVQVLCDVVAEGLQWRRYAAEDSTIIPEWWNPLKNAFLTVFNFMDCCPEVSFVARDQEQFVSVLLQKLKEWYQPHVEGTLIKVEIQSLLPWSLGSIHNMAMYPENVSKLQKLHASKVLLPYLNSTSDRFKLSAVSAIADIATEAEADQLATSPDLVQFLLERLKNALVSNIRRHDGWSVSEIVKTIRQLARNDANKRLLVKEGALPLLTQGLKSVYQNEQEISYEAIWVLSFDKENISEIMKEKDLVDEVVTLYKEGTNSKTCQKACRGILWQVRHELVKDEKHACIGKKFTQKASRTDSDLARLDVAPVGNTLDPQSHVMISYQWADQETVKKIRDQSSITCECVWMDIDDMGGSTLQAMAEAVEKAFVIVCCMSQKYKDSPNCRAEAEYAFQKHRPIIPLIMERCYNPDGWLGMILGTKLFYDFSGKYSFESRLEQLIKAVHKHVGNVTEKPESFKQVSPEMSADLKESSSPLLLHRSLSKPAKNLYSSIINKINSWNRNDVQAWLKRHDLNGTELEVLTGKEIVFLHSLRQEAPEFFYNTLEKKLHIETLSGLISFTNALDDLSSF</sequence>
<dbReference type="GO" id="GO:0000221">
    <property type="term" value="C:vacuolar proton-transporting V-type ATPase, V1 domain"/>
    <property type="evidence" value="ECO:0007669"/>
    <property type="project" value="InterPro"/>
</dbReference>
<reference evidence="3 4" key="1">
    <citation type="submission" date="2018-04" db="EMBL/GenBank/DDBJ databases">
        <title>The genome of golden apple snail Pomacea canaliculata provides insight into stress tolerance and invasive adaptation.</title>
        <authorList>
            <person name="Liu C."/>
            <person name="Liu B."/>
            <person name="Ren Y."/>
            <person name="Zhang Y."/>
            <person name="Wang H."/>
            <person name="Li S."/>
            <person name="Jiang F."/>
            <person name="Yin L."/>
            <person name="Zhang G."/>
            <person name="Qian W."/>
            <person name="Fan W."/>
        </authorList>
    </citation>
    <scope>NUCLEOTIDE SEQUENCE [LARGE SCALE GENOMIC DNA]</scope>
    <source>
        <strain evidence="3">SZHN2017</strain>
        <tissue evidence="3">Muscle</tissue>
    </source>
</reference>
<dbReference type="PANTHER" id="PTHR46270">
    <property type="entry name" value="ARMADILLO-TYPE FOLD-RELATED"/>
    <property type="match status" value="1"/>
</dbReference>
<dbReference type="EMBL" id="PZQS01000004">
    <property type="protein sequence ID" value="PVD32002.1"/>
    <property type="molecule type" value="Genomic_DNA"/>
</dbReference>
<dbReference type="InterPro" id="IPR016024">
    <property type="entry name" value="ARM-type_fold"/>
</dbReference>
<dbReference type="Gene3D" id="1.25.10.10">
    <property type="entry name" value="Leucine-rich Repeat Variant"/>
    <property type="match status" value="1"/>
</dbReference>
<dbReference type="Gene3D" id="3.40.50.10140">
    <property type="entry name" value="Toll/interleukin-1 receptor homology (TIR) domain"/>
    <property type="match status" value="1"/>
</dbReference>
<dbReference type="Pfam" id="PF13676">
    <property type="entry name" value="TIR_2"/>
    <property type="match status" value="1"/>
</dbReference>
<feature type="region of interest" description="Disordered" evidence="1">
    <location>
        <begin position="1"/>
        <end position="22"/>
    </location>
</feature>
<dbReference type="InterPro" id="IPR035897">
    <property type="entry name" value="Toll_tir_struct_dom_sf"/>
</dbReference>
<dbReference type="Proteomes" id="UP000245119">
    <property type="component" value="Linkage Group LG4"/>
</dbReference>
<dbReference type="SUPFAM" id="SSF52200">
    <property type="entry name" value="Toll/Interleukin receptor TIR domain"/>
    <property type="match status" value="1"/>
</dbReference>
<proteinExistence type="predicted"/>
<evidence type="ECO:0000313" key="3">
    <source>
        <dbReference type="EMBL" id="PVD32002.1"/>
    </source>
</evidence>
<organism evidence="3 4">
    <name type="scientific">Pomacea canaliculata</name>
    <name type="common">Golden apple snail</name>
    <dbReference type="NCBI Taxonomy" id="400727"/>
    <lineage>
        <taxon>Eukaryota</taxon>
        <taxon>Metazoa</taxon>
        <taxon>Spiralia</taxon>
        <taxon>Lophotrochozoa</taxon>
        <taxon>Mollusca</taxon>
        <taxon>Gastropoda</taxon>
        <taxon>Caenogastropoda</taxon>
        <taxon>Architaenioglossa</taxon>
        <taxon>Ampullarioidea</taxon>
        <taxon>Ampullariidae</taxon>
        <taxon>Pomacea</taxon>
    </lineage>
</organism>
<gene>
    <name evidence="3" type="ORF">C0Q70_07428</name>
</gene>
<name>A0A2T7PEZ7_POMCA</name>
<dbReference type="STRING" id="400727.A0A2T7PEZ7"/>